<evidence type="ECO:0000313" key="1">
    <source>
        <dbReference type="EMBL" id="TPE51952.1"/>
    </source>
</evidence>
<dbReference type="EMBL" id="VFRR01000013">
    <property type="protein sequence ID" value="TPE51952.1"/>
    <property type="molecule type" value="Genomic_DNA"/>
</dbReference>
<dbReference type="Proteomes" id="UP000315901">
    <property type="component" value="Unassembled WGS sequence"/>
</dbReference>
<name>A0A501WSX9_9GAMM</name>
<accession>A0A501WSX9</accession>
<dbReference type="RefSeq" id="WP_140588337.1">
    <property type="nucleotide sequence ID" value="NZ_VFRR01000013.1"/>
</dbReference>
<protein>
    <submittedName>
        <fullName evidence="1">Uncharacterized protein</fullName>
    </submittedName>
</protein>
<keyword evidence="2" id="KW-1185">Reference proteome</keyword>
<dbReference type="AlphaFoldDB" id="A0A501WSX9"/>
<proteinExistence type="predicted"/>
<reference evidence="1 2" key="1">
    <citation type="submission" date="2019-06" db="EMBL/GenBank/DDBJ databases">
        <title>A novel bacterium of genus Marinomonas, isolated from coastal sand.</title>
        <authorList>
            <person name="Huang H."/>
            <person name="Mo K."/>
            <person name="Hu Y."/>
        </authorList>
    </citation>
    <scope>NUCLEOTIDE SEQUENCE [LARGE SCALE GENOMIC DNA]</scope>
    <source>
        <strain evidence="1 2">HB171799</strain>
    </source>
</reference>
<gene>
    <name evidence="1" type="ORF">FJM67_08215</name>
</gene>
<sequence length="271" mass="29864">MRESVYEIGIGLSGIEFDKASNAILITVFAESGHPIIRALAKLFGICAKVANSTSKSDGGAGFRLNARDFFAYATPNSIQIHYDFGDVPSDLLGSRVDLVRDLIDSQIIGVDLVTVEMSKDQPVKKAYEAAGFADFNDAYEMTKIFADIATHAGTDEISVKISGSDVIREINIPVTPDKPEFEPDDREVVFARHEILVVSKKNRQIKIAPESGKGLKTIELTSEQYTALFNHNAFSLNEYELFDFTVKQTKPTLYILIDVKCAGTQTELDI</sequence>
<dbReference type="OrthoDB" id="6100818at2"/>
<evidence type="ECO:0000313" key="2">
    <source>
        <dbReference type="Proteomes" id="UP000315901"/>
    </source>
</evidence>
<comment type="caution">
    <text evidence="1">The sequence shown here is derived from an EMBL/GenBank/DDBJ whole genome shotgun (WGS) entry which is preliminary data.</text>
</comment>
<organism evidence="1 2">
    <name type="scientific">Maribrevibacterium harenarium</name>
    <dbReference type="NCBI Taxonomy" id="2589817"/>
    <lineage>
        <taxon>Bacteria</taxon>
        <taxon>Pseudomonadati</taxon>
        <taxon>Pseudomonadota</taxon>
        <taxon>Gammaproteobacteria</taxon>
        <taxon>Oceanospirillales</taxon>
        <taxon>Oceanospirillaceae</taxon>
        <taxon>Maribrevibacterium</taxon>
    </lineage>
</organism>